<dbReference type="InterPro" id="IPR011990">
    <property type="entry name" value="TPR-like_helical_dom_sf"/>
</dbReference>
<reference evidence="4 5" key="1">
    <citation type="journal article" date="2015" name="Nature">
        <title>rRNA introns, odd ribosomes, and small enigmatic genomes across a large radiation of phyla.</title>
        <authorList>
            <person name="Brown C.T."/>
            <person name="Hug L.A."/>
            <person name="Thomas B.C."/>
            <person name="Sharon I."/>
            <person name="Castelle C.J."/>
            <person name="Singh A."/>
            <person name="Wilkins M.J."/>
            <person name="Williams K.H."/>
            <person name="Banfield J.F."/>
        </authorList>
    </citation>
    <scope>NUCLEOTIDE SEQUENCE [LARGE SCALE GENOMIC DNA]</scope>
</reference>
<name>A0A0G1K8N8_UNCK3</name>
<dbReference type="Gene3D" id="1.25.40.10">
    <property type="entry name" value="Tetratricopeptide repeat domain"/>
    <property type="match status" value="1"/>
</dbReference>
<dbReference type="PATRIC" id="fig|1620410.3.peg.246"/>
<keyword evidence="3" id="KW-0472">Membrane</keyword>
<proteinExistence type="predicted"/>
<protein>
    <submittedName>
        <fullName evidence="4">Tetratricopeptide TPR_2 repeat protein</fullName>
    </submittedName>
</protein>
<dbReference type="EMBL" id="LCIJ01000013">
    <property type="protein sequence ID" value="KKT52607.1"/>
    <property type="molecule type" value="Genomic_DNA"/>
</dbReference>
<dbReference type="PANTHER" id="PTHR44998:SF1">
    <property type="entry name" value="UDP-N-ACETYLGLUCOSAMINE--PEPTIDE N-ACETYLGLUCOSAMINYLTRANSFERASE 110 KDA SUBUNIT"/>
    <property type="match status" value="1"/>
</dbReference>
<keyword evidence="3" id="KW-1133">Transmembrane helix</keyword>
<feature type="repeat" description="TPR" evidence="1">
    <location>
        <begin position="376"/>
        <end position="409"/>
    </location>
</feature>
<evidence type="ECO:0000256" key="1">
    <source>
        <dbReference type="PROSITE-ProRule" id="PRU00339"/>
    </source>
</evidence>
<dbReference type="InterPro" id="IPR019734">
    <property type="entry name" value="TPR_rpt"/>
</dbReference>
<dbReference type="Pfam" id="PF13431">
    <property type="entry name" value="TPR_17"/>
    <property type="match status" value="1"/>
</dbReference>
<feature type="compositionally biased region" description="Polar residues" evidence="2">
    <location>
        <begin position="511"/>
        <end position="523"/>
    </location>
</feature>
<feature type="transmembrane region" description="Helical" evidence="3">
    <location>
        <begin position="20"/>
        <end position="39"/>
    </location>
</feature>
<evidence type="ECO:0000313" key="4">
    <source>
        <dbReference type="EMBL" id="KKT52607.1"/>
    </source>
</evidence>
<dbReference type="Proteomes" id="UP000034752">
    <property type="component" value="Unassembled WGS sequence"/>
</dbReference>
<feature type="transmembrane region" description="Helical" evidence="3">
    <location>
        <begin position="104"/>
        <end position="128"/>
    </location>
</feature>
<organism evidence="4 5">
    <name type="scientific">candidate division Kazan bacterium GW2011_GWA1_44_22</name>
    <dbReference type="NCBI Taxonomy" id="1620410"/>
    <lineage>
        <taxon>Bacteria</taxon>
        <taxon>Bacteria division Kazan-3B-28</taxon>
    </lineage>
</organism>
<accession>A0A0G1K8N8</accession>
<feature type="region of interest" description="Disordered" evidence="2">
    <location>
        <begin position="462"/>
        <end position="523"/>
    </location>
</feature>
<evidence type="ECO:0000313" key="5">
    <source>
        <dbReference type="Proteomes" id="UP000034752"/>
    </source>
</evidence>
<keyword evidence="1" id="KW-0802">TPR repeat</keyword>
<dbReference type="SMART" id="SM00028">
    <property type="entry name" value="TPR"/>
    <property type="match status" value="2"/>
</dbReference>
<evidence type="ECO:0000256" key="2">
    <source>
        <dbReference type="SAM" id="MobiDB-lite"/>
    </source>
</evidence>
<feature type="transmembrane region" description="Helical" evidence="3">
    <location>
        <begin position="140"/>
        <end position="163"/>
    </location>
</feature>
<keyword evidence="3" id="KW-0812">Transmembrane</keyword>
<dbReference type="SUPFAM" id="SSF48452">
    <property type="entry name" value="TPR-like"/>
    <property type="match status" value="1"/>
</dbReference>
<comment type="caution">
    <text evidence="4">The sequence shown here is derived from an EMBL/GenBank/DDBJ whole genome shotgun (WGS) entry which is preliminary data.</text>
</comment>
<evidence type="ECO:0000256" key="3">
    <source>
        <dbReference type="SAM" id="Phobius"/>
    </source>
</evidence>
<feature type="transmembrane region" description="Helical" evidence="3">
    <location>
        <begin position="207"/>
        <end position="229"/>
    </location>
</feature>
<sequence length="523" mass="56459">MLPTGMGLVLSEKNASRKVISIVGVVLVIIALVISLYNLTPGRPFSPRFPSLGVSWSIAVDALKESPFLGIGPGNYLTAFNRFRPLSYNQTDLWMIKFATARSFYLTALTEAGMLAASGMILLLVSLYKTAKKDLKEKAIVGWGFGATANMIALLILAIVFAFTPATTLLIVTLFIFLSLNAKTRVTKLSLTTTQDEIASGGPGQTVASKVPALLVTLPVIVAVILFGYRSSKVLLAEYKFKKSLDALAANQATATYDTMREAIRLNPRVDRYHATFARVNLALANAIAQKAVGPESIEGQQQQSQITDADRQNITLLIQQAIAEGKATVALNPLRSGNWEVLAQVYRSIMPMAQGADAFALQTYRQSVALDPINPTLRINLGGIYYTGGDYENSVRLFELAAAAKPDHANAHYNLAFALREKGDLNRAIQEITLVMSLITDKNSNDYQIAKKALEDMQAKKKELAERGVELTPPQGEGGPELEPPVELPEGSEPPEAPASTEGGEPISPTPTQSEVSPTPAR</sequence>
<dbReference type="PROSITE" id="PS50005">
    <property type="entry name" value="TPR"/>
    <property type="match status" value="1"/>
</dbReference>
<gene>
    <name evidence="4" type="ORF">VE96_C0013G0005</name>
</gene>
<dbReference type="PANTHER" id="PTHR44998">
    <property type="match status" value="1"/>
</dbReference>
<dbReference type="AlphaFoldDB" id="A0A0G1K8N8"/>
<feature type="transmembrane region" description="Helical" evidence="3">
    <location>
        <begin position="169"/>
        <end position="186"/>
    </location>
</feature>